<gene>
    <name evidence="1" type="primary">jg884</name>
    <name evidence="1" type="ORF">PAEG_LOCUS8364</name>
</gene>
<sequence>MENSKACSSTAVGETVIIAQKSKAEAFRQKHSKTDMKSGYTTEYMTETDMLAVRLKILLKYWLKIKNTVEALVKNTVKVLIKNTVEVLVENTVEVFIG</sequence>
<keyword evidence="2" id="KW-1185">Reference proteome</keyword>
<proteinExistence type="predicted"/>
<organism evidence="1 2">
    <name type="scientific">Pararge aegeria aegeria</name>
    <dbReference type="NCBI Taxonomy" id="348720"/>
    <lineage>
        <taxon>Eukaryota</taxon>
        <taxon>Metazoa</taxon>
        <taxon>Ecdysozoa</taxon>
        <taxon>Arthropoda</taxon>
        <taxon>Hexapoda</taxon>
        <taxon>Insecta</taxon>
        <taxon>Pterygota</taxon>
        <taxon>Neoptera</taxon>
        <taxon>Endopterygota</taxon>
        <taxon>Lepidoptera</taxon>
        <taxon>Glossata</taxon>
        <taxon>Ditrysia</taxon>
        <taxon>Papilionoidea</taxon>
        <taxon>Nymphalidae</taxon>
        <taxon>Satyrinae</taxon>
        <taxon>Satyrini</taxon>
        <taxon>Parargina</taxon>
        <taxon>Pararge</taxon>
    </lineage>
</organism>
<accession>A0A8S4R3N6</accession>
<comment type="caution">
    <text evidence="1">The sequence shown here is derived from an EMBL/GenBank/DDBJ whole genome shotgun (WGS) entry which is preliminary data.</text>
</comment>
<protein>
    <submittedName>
        <fullName evidence="1">Jg884 protein</fullName>
    </submittedName>
</protein>
<dbReference type="EMBL" id="CAKXAJ010024234">
    <property type="protein sequence ID" value="CAH2228567.1"/>
    <property type="molecule type" value="Genomic_DNA"/>
</dbReference>
<reference evidence="1" key="1">
    <citation type="submission" date="2022-03" db="EMBL/GenBank/DDBJ databases">
        <authorList>
            <person name="Lindestad O."/>
        </authorList>
    </citation>
    <scope>NUCLEOTIDE SEQUENCE</scope>
</reference>
<dbReference type="Proteomes" id="UP000838756">
    <property type="component" value="Unassembled WGS sequence"/>
</dbReference>
<evidence type="ECO:0000313" key="1">
    <source>
        <dbReference type="EMBL" id="CAH2228567.1"/>
    </source>
</evidence>
<name>A0A8S4R3N6_9NEOP</name>
<evidence type="ECO:0000313" key="2">
    <source>
        <dbReference type="Proteomes" id="UP000838756"/>
    </source>
</evidence>
<dbReference type="AlphaFoldDB" id="A0A8S4R3N6"/>